<dbReference type="SUPFAM" id="SSF144052">
    <property type="entry name" value="Thermophilic metalloprotease-like"/>
    <property type="match status" value="1"/>
</dbReference>
<dbReference type="EC" id="3.4.11.-" evidence="10"/>
<dbReference type="GO" id="GO:0006508">
    <property type="term" value="P:proteolysis"/>
    <property type="evidence" value="ECO:0007669"/>
    <property type="project" value="UniProtKB-KW"/>
</dbReference>
<keyword evidence="5 10" id="KW-0031">Aminopeptidase</keyword>
<evidence type="ECO:0000256" key="8">
    <source>
        <dbReference type="ARBA" id="ARBA00022801"/>
    </source>
</evidence>
<dbReference type="InterPro" id="IPR035097">
    <property type="entry name" value="M29_N-terminal"/>
</dbReference>
<evidence type="ECO:0000256" key="2">
    <source>
        <dbReference type="ARBA" id="ARBA00001946"/>
    </source>
</evidence>
<protein>
    <submittedName>
        <fullName evidence="10">Aminopeptidase 2</fullName>
        <ecNumber evidence="10">3.4.11.-</ecNumber>
    </submittedName>
</protein>
<dbReference type="PANTHER" id="PTHR34448:SF3">
    <property type="entry name" value="AMINOPEPTIDASE AMPS"/>
    <property type="match status" value="1"/>
</dbReference>
<evidence type="ECO:0000256" key="5">
    <source>
        <dbReference type="ARBA" id="ARBA00022438"/>
    </source>
</evidence>
<proteinExistence type="inferred from homology"/>
<comment type="cofactor">
    <cofactor evidence="3">
        <name>Zn(2+)</name>
        <dbReference type="ChEBI" id="CHEBI:29105"/>
    </cofactor>
</comment>
<dbReference type="Proteomes" id="UP000289841">
    <property type="component" value="Chromosome"/>
</dbReference>
<dbReference type="RefSeq" id="WP_035375598.1">
    <property type="nucleotide sequence ID" value="NZ_LR215048.1"/>
</dbReference>
<dbReference type="GO" id="GO:0008237">
    <property type="term" value="F:metallopeptidase activity"/>
    <property type="evidence" value="ECO:0007669"/>
    <property type="project" value="UniProtKB-KW"/>
</dbReference>
<evidence type="ECO:0000313" key="11">
    <source>
        <dbReference type="Proteomes" id="UP000289841"/>
    </source>
</evidence>
<dbReference type="PRINTS" id="PR00919">
    <property type="entry name" value="THERMOPTASE"/>
</dbReference>
<accession>A0A449BE14</accession>
<dbReference type="PANTHER" id="PTHR34448">
    <property type="entry name" value="AMINOPEPTIDASE"/>
    <property type="match status" value="1"/>
</dbReference>
<keyword evidence="9" id="KW-0482">Metalloprotease</keyword>
<keyword evidence="11" id="KW-1185">Reference proteome</keyword>
<dbReference type="InterPro" id="IPR052170">
    <property type="entry name" value="M29_Exopeptidase"/>
</dbReference>
<dbReference type="Gene3D" id="3.40.1830.10">
    <property type="entry name" value="Thermophilic metalloprotease (M29)"/>
    <property type="match status" value="1"/>
</dbReference>
<organism evidence="10 11">
    <name type="scientific">Haploplasma axanthum</name>
    <name type="common">Acholeplasma axanthum</name>
    <dbReference type="NCBI Taxonomy" id="29552"/>
    <lineage>
        <taxon>Bacteria</taxon>
        <taxon>Bacillati</taxon>
        <taxon>Mycoplasmatota</taxon>
        <taxon>Mollicutes</taxon>
        <taxon>Acholeplasmatales</taxon>
        <taxon>Acholeplasmataceae</taxon>
        <taxon>Haploplasma</taxon>
    </lineage>
</organism>
<sequence length="410" mass="46066">MLEKLIQKYAELTVKIGVNVQKDQIVVIRSTTETKEFARALTKEAYLVGAKKVYVQWSDDYVGKYTFEHATLETLKEVEQWSIDQTRYFVDENACFISITSPIPGLNAGLDGSKIQASMAARQKAIPFYQAHMMANKTQWVVVGAPNQIWAEKVFPELKGEKAVEALWTAILNSARVYENNNPIADWEKHNKMLRDHNKILNDLNFKHLHFTNELGTDLIVELVPNHIWAGGAETSGKGVIFNPNIPTEESFTMPNKKGTRGKVFATKPLNYQGKLIEDFWLEFKDGKVVAFEAKKENDALKQLVNADEGSSYIGEIALISFDSPISNTNILFYNTLYDENASCHMALGRAYAMNVKGGTTMTQEELDKAGANNSIVHCDFMFGSKDLKIVGLTQDNKEVLVFENGNFVI</sequence>
<evidence type="ECO:0000256" key="9">
    <source>
        <dbReference type="ARBA" id="ARBA00023049"/>
    </source>
</evidence>
<dbReference type="STRING" id="1278311.GCA_000428705_00540"/>
<dbReference type="GO" id="GO:0046872">
    <property type="term" value="F:metal ion binding"/>
    <property type="evidence" value="ECO:0007669"/>
    <property type="project" value="UniProtKB-KW"/>
</dbReference>
<comment type="similarity">
    <text evidence="4">Belongs to the peptidase M29 family.</text>
</comment>
<dbReference type="AlphaFoldDB" id="A0A449BE14"/>
<comment type="cofactor">
    <cofactor evidence="1">
        <name>Co(2+)</name>
        <dbReference type="ChEBI" id="CHEBI:48828"/>
    </cofactor>
</comment>
<keyword evidence="8 10" id="KW-0378">Hydrolase</keyword>
<gene>
    <name evidence="10" type="ORF">NCTC10138_00926</name>
</gene>
<evidence type="ECO:0000313" key="10">
    <source>
        <dbReference type="EMBL" id="VEU80550.1"/>
    </source>
</evidence>
<dbReference type="InterPro" id="IPR000787">
    <property type="entry name" value="Peptidase_M29"/>
</dbReference>
<keyword evidence="6" id="KW-0645">Protease</keyword>
<dbReference type="Pfam" id="PF02073">
    <property type="entry name" value="Peptidase_M29"/>
    <property type="match status" value="1"/>
</dbReference>
<evidence type="ECO:0000256" key="7">
    <source>
        <dbReference type="ARBA" id="ARBA00022723"/>
    </source>
</evidence>
<comment type="cofactor">
    <cofactor evidence="2">
        <name>Mg(2+)</name>
        <dbReference type="ChEBI" id="CHEBI:18420"/>
    </cofactor>
</comment>
<reference evidence="10 11" key="1">
    <citation type="submission" date="2019-01" db="EMBL/GenBank/DDBJ databases">
        <authorList>
            <consortium name="Pathogen Informatics"/>
        </authorList>
    </citation>
    <scope>NUCLEOTIDE SEQUENCE [LARGE SCALE GENOMIC DNA]</scope>
    <source>
        <strain evidence="10 11">NCTC10138</strain>
    </source>
</reference>
<dbReference type="GO" id="GO:0004177">
    <property type="term" value="F:aminopeptidase activity"/>
    <property type="evidence" value="ECO:0007669"/>
    <property type="project" value="UniProtKB-KW"/>
</dbReference>
<keyword evidence="7" id="KW-0479">Metal-binding</keyword>
<dbReference type="KEGG" id="aaxa:NCTC10138_00926"/>
<name>A0A449BE14_HAPAX</name>
<evidence type="ECO:0000256" key="1">
    <source>
        <dbReference type="ARBA" id="ARBA00001941"/>
    </source>
</evidence>
<evidence type="ECO:0000256" key="4">
    <source>
        <dbReference type="ARBA" id="ARBA00008236"/>
    </source>
</evidence>
<evidence type="ECO:0000256" key="6">
    <source>
        <dbReference type="ARBA" id="ARBA00022670"/>
    </source>
</evidence>
<dbReference type="EMBL" id="LR215048">
    <property type="protein sequence ID" value="VEU80550.1"/>
    <property type="molecule type" value="Genomic_DNA"/>
</dbReference>
<evidence type="ECO:0000256" key="3">
    <source>
        <dbReference type="ARBA" id="ARBA00001947"/>
    </source>
</evidence>